<keyword evidence="4" id="KW-0560">Oxidoreductase</keyword>
<evidence type="ECO:0000313" key="8">
    <source>
        <dbReference type="EMBL" id="KAK0734683.1"/>
    </source>
</evidence>
<feature type="domain" description="Prolyl 4-hydroxylase alpha subunit" evidence="7">
    <location>
        <begin position="94"/>
        <end position="326"/>
    </location>
</feature>
<evidence type="ECO:0000256" key="5">
    <source>
        <dbReference type="ARBA" id="ARBA00023004"/>
    </source>
</evidence>
<keyword evidence="9" id="KW-1185">Reference proteome</keyword>
<comment type="caution">
    <text evidence="8">The sequence shown here is derived from an EMBL/GenBank/DDBJ whole genome shotgun (WGS) entry which is preliminary data.</text>
</comment>
<feature type="region of interest" description="Disordered" evidence="6">
    <location>
        <begin position="122"/>
        <end position="144"/>
    </location>
</feature>
<dbReference type="SMART" id="SM00702">
    <property type="entry name" value="P4Hc"/>
    <property type="match status" value="1"/>
</dbReference>
<dbReference type="Proteomes" id="UP001172101">
    <property type="component" value="Unassembled WGS sequence"/>
</dbReference>
<evidence type="ECO:0000313" key="9">
    <source>
        <dbReference type="Proteomes" id="UP001172101"/>
    </source>
</evidence>
<dbReference type="InterPro" id="IPR006620">
    <property type="entry name" value="Pro_4_hyd_alph"/>
</dbReference>
<protein>
    <recommendedName>
        <fullName evidence="7">Prolyl 4-hydroxylase alpha subunit domain-containing protein</fullName>
    </recommendedName>
</protein>
<keyword evidence="2" id="KW-0479">Metal-binding</keyword>
<dbReference type="GO" id="GO:0031418">
    <property type="term" value="F:L-ascorbic acid binding"/>
    <property type="evidence" value="ECO:0007669"/>
    <property type="project" value="InterPro"/>
</dbReference>
<dbReference type="InterPro" id="IPR045054">
    <property type="entry name" value="P4HA-like"/>
</dbReference>
<evidence type="ECO:0000259" key="7">
    <source>
        <dbReference type="SMART" id="SM00702"/>
    </source>
</evidence>
<dbReference type="RefSeq" id="XP_060303560.1">
    <property type="nucleotide sequence ID" value="XM_060436683.1"/>
</dbReference>
<gene>
    <name evidence="8" type="ORF">B0T26DRAFT_635018</name>
</gene>
<feature type="region of interest" description="Disordered" evidence="6">
    <location>
        <begin position="238"/>
        <end position="276"/>
    </location>
</feature>
<dbReference type="GO" id="GO:0005783">
    <property type="term" value="C:endoplasmic reticulum"/>
    <property type="evidence" value="ECO:0007669"/>
    <property type="project" value="TreeGrafter"/>
</dbReference>
<dbReference type="InterPro" id="IPR044862">
    <property type="entry name" value="Pro_4_hyd_alph_FE2OG_OXY"/>
</dbReference>
<evidence type="ECO:0000256" key="3">
    <source>
        <dbReference type="ARBA" id="ARBA00022964"/>
    </source>
</evidence>
<dbReference type="PANTHER" id="PTHR10869:SF242">
    <property type="entry name" value="PROLYL 4-HYDROXYLASE ALPHA SUBUNIT DOMAIN-CONTAINING PROTEIN"/>
    <property type="match status" value="1"/>
</dbReference>
<organism evidence="8 9">
    <name type="scientific">Lasiosphaeria miniovina</name>
    <dbReference type="NCBI Taxonomy" id="1954250"/>
    <lineage>
        <taxon>Eukaryota</taxon>
        <taxon>Fungi</taxon>
        <taxon>Dikarya</taxon>
        <taxon>Ascomycota</taxon>
        <taxon>Pezizomycotina</taxon>
        <taxon>Sordariomycetes</taxon>
        <taxon>Sordariomycetidae</taxon>
        <taxon>Sordariales</taxon>
        <taxon>Lasiosphaeriaceae</taxon>
        <taxon>Lasiosphaeria</taxon>
    </lineage>
</organism>
<evidence type="ECO:0000256" key="2">
    <source>
        <dbReference type="ARBA" id="ARBA00022723"/>
    </source>
</evidence>
<dbReference type="GeneID" id="85319953"/>
<accession>A0AA40BI60</accession>
<evidence type="ECO:0000256" key="4">
    <source>
        <dbReference type="ARBA" id="ARBA00023002"/>
    </source>
</evidence>
<dbReference type="AlphaFoldDB" id="A0AA40BI60"/>
<dbReference type="GO" id="GO:0004656">
    <property type="term" value="F:procollagen-proline 4-dioxygenase activity"/>
    <property type="evidence" value="ECO:0007669"/>
    <property type="project" value="TreeGrafter"/>
</dbReference>
<dbReference type="Pfam" id="PF13640">
    <property type="entry name" value="2OG-FeII_Oxy_3"/>
    <property type="match status" value="1"/>
</dbReference>
<evidence type="ECO:0000256" key="1">
    <source>
        <dbReference type="ARBA" id="ARBA00001961"/>
    </source>
</evidence>
<dbReference type="EMBL" id="JAUIRO010000001">
    <property type="protein sequence ID" value="KAK0734683.1"/>
    <property type="molecule type" value="Genomic_DNA"/>
</dbReference>
<dbReference type="PANTHER" id="PTHR10869">
    <property type="entry name" value="PROLYL 4-HYDROXYLASE ALPHA SUBUNIT"/>
    <property type="match status" value="1"/>
</dbReference>
<keyword evidence="3" id="KW-0223">Dioxygenase</keyword>
<reference evidence="8" key="1">
    <citation type="submission" date="2023-06" db="EMBL/GenBank/DDBJ databases">
        <title>Genome-scale phylogeny and comparative genomics of the fungal order Sordariales.</title>
        <authorList>
            <consortium name="Lawrence Berkeley National Laboratory"/>
            <person name="Hensen N."/>
            <person name="Bonometti L."/>
            <person name="Westerberg I."/>
            <person name="Brannstrom I.O."/>
            <person name="Guillou S."/>
            <person name="Cros-Aarteil S."/>
            <person name="Calhoun S."/>
            <person name="Haridas S."/>
            <person name="Kuo A."/>
            <person name="Mondo S."/>
            <person name="Pangilinan J."/>
            <person name="Riley R."/>
            <person name="LaButti K."/>
            <person name="Andreopoulos B."/>
            <person name="Lipzen A."/>
            <person name="Chen C."/>
            <person name="Yanf M."/>
            <person name="Daum C."/>
            <person name="Ng V."/>
            <person name="Clum A."/>
            <person name="Steindorff A."/>
            <person name="Ohm R."/>
            <person name="Martin F."/>
            <person name="Silar P."/>
            <person name="Natvig D."/>
            <person name="Lalanne C."/>
            <person name="Gautier V."/>
            <person name="Ament-velasquez S.L."/>
            <person name="Kruys A."/>
            <person name="Hutchinson M.I."/>
            <person name="Powell A.J."/>
            <person name="Barry K."/>
            <person name="Miller A.N."/>
            <person name="Grigoriev I.V."/>
            <person name="Debuchy R."/>
            <person name="Gladieux P."/>
            <person name="Thoren M.H."/>
            <person name="Johannesson H."/>
        </authorList>
    </citation>
    <scope>NUCLEOTIDE SEQUENCE</scope>
    <source>
        <strain evidence="8">SMH2392-1A</strain>
    </source>
</reference>
<feature type="region of interest" description="Disordered" evidence="6">
    <location>
        <begin position="57"/>
        <end position="77"/>
    </location>
</feature>
<sequence>MAMASLAKVAGISAGAVLLALNIPHIPHLSSQRLTAFVGDFPIPDYPFALPFFRGSDTNDTDGDTDDTDDNPSEAPFVCDASHTYRAEIVSLEPLLIYIHALVTPPEIASILRTAEPLFAPSQVTKNGRQQRTSDRTSSSAGLPRDDGAVRCVVARARGFLGTLLRDDYDEMGPPQLVRYTAGQRFNVHHDWFDSPRAAADGTSREWNRIASFFAILQDNCTGGETYFPHAEAVAPSSPWGGPSWHGGGGVGDDGDEDGKETDSLSPGPKPLWREHEDGGLAFRPVAGNALFWVNLHANWTGDVRTNHAGLPLVDGLKTAMNIWPRQYRPDT</sequence>
<dbReference type="Gene3D" id="2.60.120.620">
    <property type="entry name" value="q2cbj1_9rhob like domain"/>
    <property type="match status" value="1"/>
</dbReference>
<keyword evidence="5" id="KW-0408">Iron</keyword>
<dbReference type="GO" id="GO:0005506">
    <property type="term" value="F:iron ion binding"/>
    <property type="evidence" value="ECO:0007669"/>
    <property type="project" value="InterPro"/>
</dbReference>
<evidence type="ECO:0000256" key="6">
    <source>
        <dbReference type="SAM" id="MobiDB-lite"/>
    </source>
</evidence>
<name>A0AA40BI60_9PEZI</name>
<feature type="compositionally biased region" description="Acidic residues" evidence="6">
    <location>
        <begin position="59"/>
        <end position="72"/>
    </location>
</feature>
<proteinExistence type="predicted"/>
<comment type="cofactor">
    <cofactor evidence="1">
        <name>L-ascorbate</name>
        <dbReference type="ChEBI" id="CHEBI:38290"/>
    </cofactor>
</comment>